<sequence>MTSSFAENIDAFLTPFIDYSEAAPEIGAFSLDDNAYGNNTSPLYGNSSGGPGISLQRAKSDILPSNIDAPLKTSFSMFGSLSSSASAPHTDDVPLGLESSSSNGSTSSIFSQSKPAGDVYEPFTSLTRSKQGPRAYQSNSTDSDSDLGEMNEATTSLSTTSHSQEPTTIMQRCQTPITSPPCTPHASSRSLPGMMPFTTPLPMNLSPSQDSLQRLHQLQLNTTSGIQPGASDNKPRSDTWSESMTPFHPLMSLPSWTMPTAQQHSIDSHFTQAYASPFSMPDKSILASHALQQQQNTAYVDPTSTQASSASMPLYSRPSSVDATNSLWSPITPPTSSALLQSTQQMQLMSASQMKPLHSPPARRRGSTTRIPRKTQSTPQFQALDGDTHRTPSVPPSPNKARMVPKTVRRLASHRRMNGQITTPNEPMKTPVGGRLRMRGSMAALREANAMHSVAKSSSTQSMHQLHQQQQRKPLTLSFVNYGIEDAEELCSAVAPSGSYKVPLRGFKDSDDEAEPQGVATSSSPHPSPNEPVTPHNRHSPPSLAAEPMPLPAVSLAPEQTKHRAS</sequence>
<dbReference type="InParanoid" id="A8PWT1"/>
<evidence type="ECO:0000313" key="2">
    <source>
        <dbReference type="EMBL" id="EDP44725.1"/>
    </source>
</evidence>
<keyword evidence="3" id="KW-1185">Reference proteome</keyword>
<evidence type="ECO:0000256" key="1">
    <source>
        <dbReference type="SAM" id="MobiDB-lite"/>
    </source>
</evidence>
<feature type="region of interest" description="Disordered" evidence="1">
    <location>
        <begin position="86"/>
        <end position="168"/>
    </location>
</feature>
<organism evidence="2 3">
    <name type="scientific">Malassezia globosa (strain ATCC MYA-4612 / CBS 7966)</name>
    <name type="common">Dandruff-associated fungus</name>
    <dbReference type="NCBI Taxonomy" id="425265"/>
    <lineage>
        <taxon>Eukaryota</taxon>
        <taxon>Fungi</taxon>
        <taxon>Dikarya</taxon>
        <taxon>Basidiomycota</taxon>
        <taxon>Ustilaginomycotina</taxon>
        <taxon>Malasseziomycetes</taxon>
        <taxon>Malasseziales</taxon>
        <taxon>Malasseziaceae</taxon>
        <taxon>Malassezia</taxon>
    </lineage>
</organism>
<feature type="region of interest" description="Disordered" evidence="1">
    <location>
        <begin position="347"/>
        <end position="404"/>
    </location>
</feature>
<feature type="compositionally biased region" description="Basic residues" evidence="1">
    <location>
        <begin position="361"/>
        <end position="373"/>
    </location>
</feature>
<dbReference type="KEGG" id="mgl:MGL_1207"/>
<dbReference type="VEuPathDB" id="FungiDB:MGL_1207"/>
<feature type="region of interest" description="Disordered" evidence="1">
    <location>
        <begin position="504"/>
        <end position="566"/>
    </location>
</feature>
<protein>
    <submittedName>
        <fullName evidence="2">Uncharacterized protein</fullName>
    </submittedName>
</protein>
<dbReference type="GeneID" id="5856244"/>
<name>A8PWT1_MALGO</name>
<gene>
    <name evidence="2" type="ORF">MGL_1207</name>
</gene>
<reference evidence="2 3" key="1">
    <citation type="journal article" date="2007" name="Proc. Natl. Acad. Sci. U.S.A.">
        <title>Dandruff-associated Malassezia genomes reveal convergent and divergent virulence traits shared with plant and human fungal pathogens.</title>
        <authorList>
            <person name="Xu J."/>
            <person name="Saunders C.W."/>
            <person name="Hu P."/>
            <person name="Grant R.A."/>
            <person name="Boekhout T."/>
            <person name="Kuramae E.E."/>
            <person name="Kronstad J.W."/>
            <person name="Deangelis Y.M."/>
            <person name="Reeder N.L."/>
            <person name="Johnstone K.R."/>
            <person name="Leland M."/>
            <person name="Fieno A.M."/>
            <person name="Begley W.M."/>
            <person name="Sun Y."/>
            <person name="Lacey M.P."/>
            <person name="Chaudhary T."/>
            <person name="Keough T."/>
            <person name="Chu L."/>
            <person name="Sears R."/>
            <person name="Yuan B."/>
            <person name="Dawson T.L.Jr."/>
        </authorList>
    </citation>
    <scope>NUCLEOTIDE SEQUENCE [LARGE SCALE GENOMIC DNA]</scope>
    <source>
        <strain evidence="3">ATCC MYA-4612 / CBS 7966</strain>
    </source>
</reference>
<proteinExistence type="predicted"/>
<dbReference type="RefSeq" id="XP_001731939.1">
    <property type="nucleotide sequence ID" value="XM_001731887.1"/>
</dbReference>
<dbReference type="OrthoDB" id="3354882at2759"/>
<dbReference type="Proteomes" id="UP000008837">
    <property type="component" value="Unassembled WGS sequence"/>
</dbReference>
<feature type="compositionally biased region" description="Polar residues" evidence="1">
    <location>
        <begin position="124"/>
        <end position="142"/>
    </location>
</feature>
<dbReference type="EMBL" id="AAYY01000003">
    <property type="protein sequence ID" value="EDP44725.1"/>
    <property type="molecule type" value="Genomic_DNA"/>
</dbReference>
<evidence type="ECO:0000313" key="3">
    <source>
        <dbReference type="Proteomes" id="UP000008837"/>
    </source>
</evidence>
<dbReference type="OMA" id="ASHRRMN"/>
<feature type="compositionally biased region" description="Polar residues" evidence="1">
    <location>
        <begin position="152"/>
        <end position="168"/>
    </location>
</feature>
<feature type="compositionally biased region" description="Low complexity" evidence="1">
    <location>
        <begin position="99"/>
        <end position="113"/>
    </location>
</feature>
<accession>A8PWT1</accession>
<dbReference type="AlphaFoldDB" id="A8PWT1"/>
<comment type="caution">
    <text evidence="2">The sequence shown here is derived from an EMBL/GenBank/DDBJ whole genome shotgun (WGS) entry which is preliminary data.</text>
</comment>